<name>A0A645DWL7_9ZZZZ</name>
<sequence length="90" mass="10175">MEALIVDREKPTKALYPHIKIEDIKNFIIIPFLPFPNKENRADTNAKIKLICSPETAIKCIVPAFENDSLVSLLIWDLSPTVSDTRIPLS</sequence>
<gene>
    <name evidence="1" type="ORF">SDC9_140853</name>
</gene>
<dbReference type="EMBL" id="VSSQ01040459">
    <property type="protein sequence ID" value="MPM93711.1"/>
    <property type="molecule type" value="Genomic_DNA"/>
</dbReference>
<organism evidence="1">
    <name type="scientific">bioreactor metagenome</name>
    <dbReference type="NCBI Taxonomy" id="1076179"/>
    <lineage>
        <taxon>unclassified sequences</taxon>
        <taxon>metagenomes</taxon>
        <taxon>ecological metagenomes</taxon>
    </lineage>
</organism>
<dbReference type="AlphaFoldDB" id="A0A645DWL7"/>
<evidence type="ECO:0000313" key="1">
    <source>
        <dbReference type="EMBL" id="MPM93711.1"/>
    </source>
</evidence>
<proteinExistence type="predicted"/>
<comment type="caution">
    <text evidence="1">The sequence shown here is derived from an EMBL/GenBank/DDBJ whole genome shotgun (WGS) entry which is preliminary data.</text>
</comment>
<reference evidence="1" key="1">
    <citation type="submission" date="2019-08" db="EMBL/GenBank/DDBJ databases">
        <authorList>
            <person name="Kucharzyk K."/>
            <person name="Murdoch R.W."/>
            <person name="Higgins S."/>
            <person name="Loffler F."/>
        </authorList>
    </citation>
    <scope>NUCLEOTIDE SEQUENCE</scope>
</reference>
<protein>
    <submittedName>
        <fullName evidence="1">Uncharacterized protein</fullName>
    </submittedName>
</protein>
<accession>A0A645DWL7</accession>